<accession>A0AAV9J4H5</accession>
<feature type="compositionally biased region" description="Low complexity" evidence="1">
    <location>
        <begin position="672"/>
        <end position="681"/>
    </location>
</feature>
<keyword evidence="4" id="KW-1185">Reference proteome</keyword>
<feature type="compositionally biased region" description="Basic and acidic residues" evidence="1">
    <location>
        <begin position="1"/>
        <end position="16"/>
    </location>
</feature>
<gene>
    <name evidence="3" type="ORF">LTR36_010380</name>
</gene>
<feature type="compositionally biased region" description="Basic and acidic residues" evidence="1">
    <location>
        <begin position="616"/>
        <end position="627"/>
    </location>
</feature>
<proteinExistence type="predicted"/>
<comment type="caution">
    <text evidence="3">The sequence shown here is derived from an EMBL/GenBank/DDBJ whole genome shotgun (WGS) entry which is preliminary data.</text>
</comment>
<dbReference type="AlphaFoldDB" id="A0AAV9J4H5"/>
<dbReference type="Proteomes" id="UP001324427">
    <property type="component" value="Unassembled WGS sequence"/>
</dbReference>
<reference evidence="3 4" key="1">
    <citation type="submission" date="2021-11" db="EMBL/GenBank/DDBJ databases">
        <title>Black yeast isolated from Biological Soil Crust.</title>
        <authorList>
            <person name="Kurbessoian T."/>
        </authorList>
    </citation>
    <scope>NUCLEOTIDE SEQUENCE [LARGE SCALE GENOMIC DNA]</scope>
    <source>
        <strain evidence="3 4">CCFEE 5522</strain>
    </source>
</reference>
<feature type="region of interest" description="Disordered" evidence="1">
    <location>
        <begin position="1"/>
        <end position="64"/>
    </location>
</feature>
<dbReference type="PANTHER" id="PTHR31011:SF2">
    <property type="entry name" value="PROTEIN STB2-RELATED"/>
    <property type="match status" value="1"/>
</dbReference>
<dbReference type="GO" id="GO:0070822">
    <property type="term" value="C:Sin3-type complex"/>
    <property type="evidence" value="ECO:0007669"/>
    <property type="project" value="TreeGrafter"/>
</dbReference>
<evidence type="ECO:0000256" key="1">
    <source>
        <dbReference type="SAM" id="MobiDB-lite"/>
    </source>
</evidence>
<feature type="compositionally biased region" description="Polar residues" evidence="1">
    <location>
        <begin position="42"/>
        <end position="63"/>
    </location>
</feature>
<dbReference type="PANTHER" id="PTHR31011">
    <property type="entry name" value="PROTEIN STB2-RELATED"/>
    <property type="match status" value="1"/>
</dbReference>
<feature type="compositionally biased region" description="Polar residues" evidence="1">
    <location>
        <begin position="601"/>
        <end position="615"/>
    </location>
</feature>
<feature type="region of interest" description="Disordered" evidence="1">
    <location>
        <begin position="558"/>
        <end position="702"/>
    </location>
</feature>
<evidence type="ECO:0000259" key="2">
    <source>
        <dbReference type="Pfam" id="PF25995"/>
    </source>
</evidence>
<feature type="domain" description="STB6-like N-terminal" evidence="2">
    <location>
        <begin position="65"/>
        <end position="203"/>
    </location>
</feature>
<name>A0AAV9J4H5_9PEZI</name>
<evidence type="ECO:0000313" key="4">
    <source>
        <dbReference type="Proteomes" id="UP001324427"/>
    </source>
</evidence>
<dbReference type="EMBL" id="JAVFHQ010000084">
    <property type="protein sequence ID" value="KAK4539727.1"/>
    <property type="molecule type" value="Genomic_DNA"/>
</dbReference>
<dbReference type="InterPro" id="IPR059025">
    <property type="entry name" value="STB6_N"/>
</dbReference>
<feature type="region of interest" description="Disordered" evidence="1">
    <location>
        <begin position="437"/>
        <end position="464"/>
    </location>
</feature>
<sequence>MTSRASVDDRRLRPPRLETAIPRPSTAPHTGTPSALRHATPPQLQTTPEDNVTEIPSTKQAGQQGFVLTDPVAFRYLEEDPSTTVLERRRELRGYECYIVEQWTTSRTHPTSVITTYTGDPAHTVMVGVLSVPTDESTWSPRLRVYFKALNQYHARRRETELGVLMVTNLSGFPSSLTVIPVPDGDLRKHRFDFVVNENLKRLGCSGRVSLTLTPPSPATIAKFHQLYRTSDKNDGYKSVIELVKLCQSALMLFDKLEIDYADGLLCDVTERAINDWWVEIGGEQYNLEPHDGILGPTTAAGLLGLLMGARNRLHAVGAPVAKDPFDVEAMKRGISHFQKQQRVIRTRRLDRRTLERLQRATQKAADHEGWTVPKVLKNTAAELSGKGGEMVMDAVGRRDRAGIAEIETCDIERFAQLVYGERCKWLWLGKPMKRKSMSSSARAGDHQPAHNHPQERMGAGEGPGMNRNLVFKQDDHGGFGWKARKSVASADGVVPMVGGGGGHRDSFDDMRSPVAAHTSLEDGGDTDEDESTRGFAVFKRASGLKNEAKSGLGKFRGAVGLKGHQPKGSLGADDSPTTPIDDTAVVKSSRRPLFRRVHSSPLSSPNSPDAPSQSHRLDAALADQRKRVATAAAPERARDAPGHTGVPLPASIGPAGSKESLAPPSFTDKAQQQQQQQQQQGSSEAADKRADSSDPPSGTVTAADLSIAGSIYHGVDLDDVLPTGLETGHDVGVRLRRTLSLSHVVTVTLQKRSEDAYPRHLSFSLAEESVLTWTDVADEDDDNEAGGGGAYPNDPKAQLADEDLRAKQATHLRLVIHELRTSTADWTARQLRVLDTEVLQQLDRDQADLDNMHDPHIEHVNYLQTHGEGVLREQRERLEEGGKEIEAVAAKLEYEIAGLRSRVEDVEAGVGDFGMGVGRVEDRVREMERDGVGGRGWGCVVM</sequence>
<feature type="compositionally biased region" description="Basic and acidic residues" evidence="1">
    <location>
        <begin position="444"/>
        <end position="456"/>
    </location>
</feature>
<protein>
    <recommendedName>
        <fullName evidence="2">STB6-like N-terminal domain-containing protein</fullName>
    </recommendedName>
</protein>
<evidence type="ECO:0000313" key="3">
    <source>
        <dbReference type="EMBL" id="KAK4539727.1"/>
    </source>
</evidence>
<feature type="compositionally biased region" description="Basic residues" evidence="1">
    <location>
        <begin position="589"/>
        <end position="599"/>
    </location>
</feature>
<dbReference type="InterPro" id="IPR038919">
    <property type="entry name" value="STB2/STB2"/>
</dbReference>
<dbReference type="Pfam" id="PF25995">
    <property type="entry name" value="STB6_N"/>
    <property type="match status" value="1"/>
</dbReference>
<organism evidence="3 4">
    <name type="scientific">Oleoguttula mirabilis</name>
    <dbReference type="NCBI Taxonomy" id="1507867"/>
    <lineage>
        <taxon>Eukaryota</taxon>
        <taxon>Fungi</taxon>
        <taxon>Dikarya</taxon>
        <taxon>Ascomycota</taxon>
        <taxon>Pezizomycotina</taxon>
        <taxon>Dothideomycetes</taxon>
        <taxon>Dothideomycetidae</taxon>
        <taxon>Mycosphaerellales</taxon>
        <taxon>Teratosphaeriaceae</taxon>
        <taxon>Oleoguttula</taxon>
    </lineage>
</organism>